<dbReference type="Gene3D" id="3.30.200.20">
    <property type="entry name" value="Phosphorylase Kinase, domain 1"/>
    <property type="match status" value="1"/>
</dbReference>
<evidence type="ECO:0000256" key="14">
    <source>
        <dbReference type="SAM" id="SignalP"/>
    </source>
</evidence>
<evidence type="ECO:0000256" key="13">
    <source>
        <dbReference type="SAM" id="Phobius"/>
    </source>
</evidence>
<evidence type="ECO:0000256" key="9">
    <source>
        <dbReference type="ARBA" id="ARBA00022989"/>
    </source>
</evidence>
<keyword evidence="3" id="KW-0433">Leucine-rich repeat</keyword>
<dbReference type="AlphaFoldDB" id="A0A7I8KCS0"/>
<dbReference type="Proteomes" id="UP000663760">
    <property type="component" value="Chromosome 4"/>
</dbReference>
<dbReference type="SUPFAM" id="SSF56112">
    <property type="entry name" value="Protein kinase-like (PK-like)"/>
    <property type="match status" value="1"/>
</dbReference>
<gene>
    <name evidence="16" type="ORF">SI8410_04005727</name>
</gene>
<evidence type="ECO:0000256" key="7">
    <source>
        <dbReference type="ARBA" id="ARBA00022741"/>
    </source>
</evidence>
<dbReference type="PROSITE" id="PS50011">
    <property type="entry name" value="PROTEIN_KINASE_DOM"/>
    <property type="match status" value="1"/>
</dbReference>
<sequence length="1063" mass="115895">MALRLHFLVFPLLIYSTVAQQPPLSTGENDDVRSLLEFKKGIRDDPSGLVLGSWNESSPLEPDGCPSSWHGVMCEGNGVVVGVALDGIGLSGDLKFSTLVGMRSLRNLSLSGNNLTGRLVPTVGSMASLQHLDLSGNRFYGPVPRRITELWGLVYLNLSRNGFTGGFPGGMRNLQQLRVLDVSQNSLRGDVGDIFSELRNVEHLDLSNNIFHGMLTMETENLSSLANTAKTINVSYNKISGAFFTNATLPLFKNLEILDVSYNQLNGELPSFDVLPNLRVLRAGNNQLFGPLQAGLFGSSIALLELDLSGNGFTGQIFAINSTSLKVLNLSSNALSGSLPAVIGSCKIVDLSMNLLSGDLSWMENWGSTIEVVDLSSNMLSGNIPNNTFQFQGLTSLKMRNNSLVGSLPSVLELGHQLSVVDLSLNKLTGTLFPSLLISLSLTYLNLSANQFTGNLPIQAPHSTESLAVPSLLPMEFLDLSDNSLSGSLPPEIAELQKLKYLDLGKNSFSGEIPVELASLNDLEVLDLSMNDFKGKIPDFPQINLKKFDVAYNDLSGLVPEHLRKFDDDSFHPGNALLVLPGRPSYPETGSGVIGGHSEHRQMKSRILVAIIVGSIGAVVLIFFIFMAVYMIATQELCGKNGFREYASGREVKLARFSPSNIFRFHKSDAVQNSVSFSNDQLLTSASRALPAQKEMATGTVERGFSNSREIGFEPVQDGCSPTGGLKASPGSPLTSSPHSIRNIDFADQPVVLDVYSPDRLAGELFFLDNSLTFTAEDLSRAPAEVLGRSSHGTSYKATMDTGHTLTVKWLRVGLVRRKKEFSKEVKKIGSIRHQNIVPLRSYYWGPREQERLILSDYINGDSLALHLHESTPRRHSPLSLTQRLKITIDIARGLVHLHHDRGLPHGNLKPANILLNGPDLTAQLTDYCLHRLMTPNGISEQMLNLGALGYAAPELAGSSRPFPTVKADVYAFGVIMMELLTRRSAGDIISGQSGAVDLTDWVRMCVREGRGAECFDRDIAVHEENLPKAMDELLAVSLRCILPVNERPSMRTVFEDLCSIVI</sequence>
<dbReference type="SMART" id="SM00369">
    <property type="entry name" value="LRR_TYP"/>
    <property type="match status" value="5"/>
</dbReference>
<keyword evidence="2" id="KW-0597">Phosphoprotein</keyword>
<evidence type="ECO:0000256" key="10">
    <source>
        <dbReference type="ARBA" id="ARBA00023136"/>
    </source>
</evidence>
<dbReference type="Gene3D" id="3.80.10.10">
    <property type="entry name" value="Ribonuclease Inhibitor"/>
    <property type="match status" value="2"/>
</dbReference>
<keyword evidence="4 13" id="KW-0812">Transmembrane</keyword>
<dbReference type="InterPro" id="IPR013210">
    <property type="entry name" value="LRR_N_plant-typ"/>
</dbReference>
<dbReference type="PANTHER" id="PTHR48003">
    <property type="entry name" value="OS07G0626500 PROTEIN"/>
    <property type="match status" value="1"/>
</dbReference>
<keyword evidence="11" id="KW-0675">Receptor</keyword>
<dbReference type="SUPFAM" id="SSF52047">
    <property type="entry name" value="RNI-like"/>
    <property type="match status" value="1"/>
</dbReference>
<evidence type="ECO:0000256" key="5">
    <source>
        <dbReference type="ARBA" id="ARBA00022729"/>
    </source>
</evidence>
<comment type="subcellular location">
    <subcellularLocation>
        <location evidence="1">Membrane</location>
        <topology evidence="1">Single-pass membrane protein</topology>
    </subcellularLocation>
</comment>
<accession>A0A7I8KCS0</accession>
<dbReference type="Pfam" id="PF00069">
    <property type="entry name" value="Pkinase"/>
    <property type="match status" value="1"/>
</dbReference>
<keyword evidence="10 13" id="KW-0472">Membrane</keyword>
<keyword evidence="9 13" id="KW-1133">Transmembrane helix</keyword>
<evidence type="ECO:0000256" key="3">
    <source>
        <dbReference type="ARBA" id="ARBA00022614"/>
    </source>
</evidence>
<organism evidence="16 17">
    <name type="scientific">Spirodela intermedia</name>
    <name type="common">Intermediate duckweed</name>
    <dbReference type="NCBI Taxonomy" id="51605"/>
    <lineage>
        <taxon>Eukaryota</taxon>
        <taxon>Viridiplantae</taxon>
        <taxon>Streptophyta</taxon>
        <taxon>Embryophyta</taxon>
        <taxon>Tracheophyta</taxon>
        <taxon>Spermatophyta</taxon>
        <taxon>Magnoliopsida</taxon>
        <taxon>Liliopsida</taxon>
        <taxon>Araceae</taxon>
        <taxon>Lemnoideae</taxon>
        <taxon>Spirodela</taxon>
    </lineage>
</organism>
<dbReference type="InterPro" id="IPR000719">
    <property type="entry name" value="Prot_kinase_dom"/>
</dbReference>
<dbReference type="EMBL" id="LR746267">
    <property type="protein sequence ID" value="CAA7395066.1"/>
    <property type="molecule type" value="Genomic_DNA"/>
</dbReference>
<dbReference type="FunFam" id="3.80.10.10:FF:000383">
    <property type="entry name" value="Leucine-rich repeat receptor protein kinase EMS1"/>
    <property type="match status" value="1"/>
</dbReference>
<dbReference type="InterPro" id="IPR001611">
    <property type="entry name" value="Leu-rich_rpt"/>
</dbReference>
<proteinExistence type="predicted"/>
<dbReference type="PROSITE" id="PS51450">
    <property type="entry name" value="LRR"/>
    <property type="match status" value="1"/>
</dbReference>
<keyword evidence="17" id="KW-1185">Reference proteome</keyword>
<dbReference type="GO" id="GO:0004672">
    <property type="term" value="F:protein kinase activity"/>
    <property type="evidence" value="ECO:0007669"/>
    <property type="project" value="InterPro"/>
</dbReference>
<keyword evidence="8" id="KW-0067">ATP-binding</keyword>
<dbReference type="FunFam" id="3.30.200.20:FF:000486">
    <property type="entry name" value="Leucine-rich repeat receptor-like protein kinase"/>
    <property type="match status" value="1"/>
</dbReference>
<dbReference type="Pfam" id="PF08263">
    <property type="entry name" value="LRRNT_2"/>
    <property type="match status" value="1"/>
</dbReference>
<evidence type="ECO:0000256" key="8">
    <source>
        <dbReference type="ARBA" id="ARBA00022840"/>
    </source>
</evidence>
<feature type="chain" id="PRO_5029615518" description="Protein kinase domain-containing protein" evidence="14">
    <location>
        <begin position="20"/>
        <end position="1063"/>
    </location>
</feature>
<name>A0A7I8KCS0_SPIIN</name>
<feature type="signal peptide" evidence="14">
    <location>
        <begin position="1"/>
        <end position="19"/>
    </location>
</feature>
<dbReference type="InterPro" id="IPR053059">
    <property type="entry name" value="Inactive_SerThr-Kinase_ABA"/>
</dbReference>
<keyword evidence="6" id="KW-0677">Repeat</keyword>
<feature type="transmembrane region" description="Helical" evidence="13">
    <location>
        <begin position="607"/>
        <end position="633"/>
    </location>
</feature>
<dbReference type="InterPro" id="IPR003591">
    <property type="entry name" value="Leu-rich_rpt_typical-subtyp"/>
</dbReference>
<evidence type="ECO:0000256" key="6">
    <source>
        <dbReference type="ARBA" id="ARBA00022737"/>
    </source>
</evidence>
<evidence type="ECO:0000256" key="12">
    <source>
        <dbReference type="SAM" id="MobiDB-lite"/>
    </source>
</evidence>
<dbReference type="FunFam" id="1.10.510.10:FF:000480">
    <property type="entry name" value="Pollen receptor-like kinase 1"/>
    <property type="match status" value="1"/>
</dbReference>
<protein>
    <recommendedName>
        <fullName evidence="15">Protein kinase domain-containing protein</fullName>
    </recommendedName>
</protein>
<evidence type="ECO:0000259" key="15">
    <source>
        <dbReference type="PROSITE" id="PS50011"/>
    </source>
</evidence>
<dbReference type="Gene3D" id="1.10.510.10">
    <property type="entry name" value="Transferase(Phosphotransferase) domain 1"/>
    <property type="match status" value="1"/>
</dbReference>
<keyword evidence="5 14" id="KW-0732">Signal</keyword>
<dbReference type="GO" id="GO:0016020">
    <property type="term" value="C:membrane"/>
    <property type="evidence" value="ECO:0007669"/>
    <property type="project" value="UniProtKB-SubCell"/>
</dbReference>
<dbReference type="PANTHER" id="PTHR48003:SF5">
    <property type="entry name" value="OS07G0626500 PROTEIN"/>
    <property type="match status" value="1"/>
</dbReference>
<dbReference type="Pfam" id="PF00560">
    <property type="entry name" value="LRR_1"/>
    <property type="match status" value="6"/>
</dbReference>
<evidence type="ECO:0000313" key="16">
    <source>
        <dbReference type="EMBL" id="CAA7395066.1"/>
    </source>
</evidence>
<dbReference type="OrthoDB" id="5789657at2759"/>
<dbReference type="InterPro" id="IPR011009">
    <property type="entry name" value="Kinase-like_dom_sf"/>
</dbReference>
<evidence type="ECO:0000313" key="17">
    <source>
        <dbReference type="Proteomes" id="UP000663760"/>
    </source>
</evidence>
<keyword evidence="7" id="KW-0547">Nucleotide-binding</keyword>
<dbReference type="InterPro" id="IPR032675">
    <property type="entry name" value="LRR_dom_sf"/>
</dbReference>
<evidence type="ECO:0000256" key="4">
    <source>
        <dbReference type="ARBA" id="ARBA00022692"/>
    </source>
</evidence>
<dbReference type="FunFam" id="3.80.10.10:FF:000400">
    <property type="entry name" value="Nuclear pore complex protein NUP107"/>
    <property type="match status" value="1"/>
</dbReference>
<evidence type="ECO:0000256" key="1">
    <source>
        <dbReference type="ARBA" id="ARBA00004167"/>
    </source>
</evidence>
<feature type="transmembrane region" description="Helical" evidence="13">
    <location>
        <begin position="428"/>
        <end position="447"/>
    </location>
</feature>
<dbReference type="GO" id="GO:0005524">
    <property type="term" value="F:ATP binding"/>
    <property type="evidence" value="ECO:0007669"/>
    <property type="project" value="UniProtKB-KW"/>
</dbReference>
<dbReference type="SUPFAM" id="SSF52058">
    <property type="entry name" value="L domain-like"/>
    <property type="match status" value="1"/>
</dbReference>
<dbReference type="Pfam" id="PF13855">
    <property type="entry name" value="LRR_8"/>
    <property type="match status" value="1"/>
</dbReference>
<reference evidence="16" key="1">
    <citation type="submission" date="2020-02" db="EMBL/GenBank/DDBJ databases">
        <authorList>
            <person name="Scholz U."/>
            <person name="Mascher M."/>
            <person name="Fiebig A."/>
        </authorList>
    </citation>
    <scope>NUCLEOTIDE SEQUENCE</scope>
</reference>
<feature type="region of interest" description="Disordered" evidence="12">
    <location>
        <begin position="715"/>
        <end position="737"/>
    </location>
</feature>
<feature type="domain" description="Protein kinase" evidence="15">
    <location>
        <begin position="781"/>
        <end position="1063"/>
    </location>
</feature>
<evidence type="ECO:0000256" key="2">
    <source>
        <dbReference type="ARBA" id="ARBA00022553"/>
    </source>
</evidence>
<evidence type="ECO:0000256" key="11">
    <source>
        <dbReference type="ARBA" id="ARBA00023170"/>
    </source>
</evidence>